<comment type="caution">
    <text evidence="2">The sequence shown here is derived from an EMBL/GenBank/DDBJ whole genome shotgun (WGS) entry which is preliminary data.</text>
</comment>
<dbReference type="AlphaFoldDB" id="A0A7Y2EGH1"/>
<evidence type="ECO:0000313" key="2">
    <source>
        <dbReference type="EMBL" id="NNF07843.1"/>
    </source>
</evidence>
<name>A0A7Y2EGH1_UNCEI</name>
<keyword evidence="1" id="KW-1133">Transmembrane helix</keyword>
<protein>
    <submittedName>
        <fullName evidence="2">DUF3341 domain-containing protein</fullName>
    </submittedName>
</protein>
<sequence>MDKTEALYGMVAEFDSPGALLHAAEATRNAGYERVDACSPFPIHGIDKALKIPGSKVPWLVLGGAFTGGIGALALQWWTSAIDYPIKIAGKPYLSLPAFVPVIFELTVLLSAFAAVFGMLALNGLPRLYHPAFNHSRFHKVTDDGFFLIIESEDPMFSRSTTREFMAGLGGTHIEEVRG</sequence>
<dbReference type="Proteomes" id="UP000547674">
    <property type="component" value="Unassembled WGS sequence"/>
</dbReference>
<evidence type="ECO:0000256" key="1">
    <source>
        <dbReference type="SAM" id="Phobius"/>
    </source>
</evidence>
<reference evidence="2 3" key="1">
    <citation type="submission" date="2020-03" db="EMBL/GenBank/DDBJ databases">
        <title>Metabolic flexibility allows generalist bacteria to become dominant in a frequently disturbed ecosystem.</title>
        <authorList>
            <person name="Chen Y.-J."/>
            <person name="Leung P.M."/>
            <person name="Bay S.K."/>
            <person name="Hugenholtz P."/>
            <person name="Kessler A.J."/>
            <person name="Shelley G."/>
            <person name="Waite D.W."/>
            <person name="Cook P.L."/>
            <person name="Greening C."/>
        </authorList>
    </citation>
    <scope>NUCLEOTIDE SEQUENCE [LARGE SCALE GENOMIC DNA]</scope>
    <source>
        <strain evidence="2">SS_bin_28</strain>
    </source>
</reference>
<dbReference type="PANTHER" id="PTHR40394:SF2">
    <property type="entry name" value="QUINOL:CYTOCHROME C OXIDOREDUCTASE MEMBRANE PROTEIN"/>
    <property type="match status" value="1"/>
</dbReference>
<dbReference type="PANTHER" id="PTHR40394">
    <property type="entry name" value="LIPOPROTEIN-RELATED"/>
    <property type="match status" value="1"/>
</dbReference>
<dbReference type="EMBL" id="JABDJR010000556">
    <property type="protein sequence ID" value="NNF07843.1"/>
    <property type="molecule type" value="Genomic_DNA"/>
</dbReference>
<evidence type="ECO:0000313" key="3">
    <source>
        <dbReference type="Proteomes" id="UP000547674"/>
    </source>
</evidence>
<organism evidence="2 3">
    <name type="scientific">Eiseniibacteriota bacterium</name>
    <dbReference type="NCBI Taxonomy" id="2212470"/>
    <lineage>
        <taxon>Bacteria</taxon>
        <taxon>Candidatus Eiseniibacteriota</taxon>
    </lineage>
</organism>
<dbReference type="Pfam" id="PF11821">
    <property type="entry name" value="ActD"/>
    <property type="match status" value="1"/>
</dbReference>
<keyword evidence="1" id="KW-0812">Transmembrane</keyword>
<keyword evidence="1" id="KW-0472">Membrane</keyword>
<feature type="transmembrane region" description="Helical" evidence="1">
    <location>
        <begin position="57"/>
        <end position="78"/>
    </location>
</feature>
<accession>A0A7Y2EGH1</accession>
<dbReference type="InterPro" id="IPR021776">
    <property type="entry name" value="ActD"/>
</dbReference>
<feature type="transmembrane region" description="Helical" evidence="1">
    <location>
        <begin position="98"/>
        <end position="122"/>
    </location>
</feature>
<proteinExistence type="predicted"/>
<gene>
    <name evidence="2" type="ORF">HKN21_13855</name>
</gene>